<sequence length="310" mass="32409">MTDDNTPGTLGAVSVDCPAKTNLTLHVGERHDEWGGRHALDTVYCGLGIYDTVTVEQKRPSTGFSLDISGRFLGDLASSSTDLRRNHAVRALFTMAHAAGREADISISIEKEIPVGAGLGGGSADAAAVILGLNALWELDWPLEKLQAIAAGLGADMPFCLSGGYARGTGFGERIELLDATSPTVAALRADGFDGDVIVGAYRAELGTPEVYGLFDELGDGDGDLNSLQKAAIELHPRSGRAIELALEAGATQAFVSGSGPSVVAFVPDGAAMEAVDRSWREWNAVDRLITATAPAVPIVRHLDSPEGDR</sequence>
<keyword evidence="13" id="KW-1185">Reference proteome</keyword>
<accession>A0A6I5MZ93</accession>
<evidence type="ECO:0000256" key="2">
    <source>
        <dbReference type="ARBA" id="ARBA00012052"/>
    </source>
</evidence>
<dbReference type="SUPFAM" id="SSF55060">
    <property type="entry name" value="GHMP Kinase, C-terminal domain"/>
    <property type="match status" value="1"/>
</dbReference>
<evidence type="ECO:0000256" key="3">
    <source>
        <dbReference type="ARBA" id="ARBA00017473"/>
    </source>
</evidence>
<dbReference type="InterPro" id="IPR013750">
    <property type="entry name" value="GHMP_kinase_C_dom"/>
</dbReference>
<comment type="function">
    <text evidence="9">Catalyzes the phosphorylation of the position 2 hydroxy group of 4-diphosphocytidyl-2C-methyl-D-erythritol.</text>
</comment>
<dbReference type="InterPro" id="IPR006204">
    <property type="entry name" value="GHMP_kinase_N_dom"/>
</dbReference>
<evidence type="ECO:0000259" key="11">
    <source>
        <dbReference type="Pfam" id="PF08544"/>
    </source>
</evidence>
<keyword evidence="5 9" id="KW-0547">Nucleotide-binding</keyword>
<evidence type="ECO:0000313" key="13">
    <source>
        <dbReference type="Proteomes" id="UP000469292"/>
    </source>
</evidence>
<dbReference type="EC" id="2.7.1.148" evidence="2 9"/>
<evidence type="ECO:0000256" key="4">
    <source>
        <dbReference type="ARBA" id="ARBA00022679"/>
    </source>
</evidence>
<dbReference type="GO" id="GO:0050515">
    <property type="term" value="F:4-(cytidine 5'-diphospho)-2-C-methyl-D-erythritol kinase activity"/>
    <property type="evidence" value="ECO:0007669"/>
    <property type="project" value="UniProtKB-UniRule"/>
</dbReference>
<dbReference type="UniPathway" id="UPA00056">
    <property type="reaction ID" value="UER00094"/>
</dbReference>
<proteinExistence type="inferred from homology"/>
<evidence type="ECO:0000256" key="1">
    <source>
        <dbReference type="ARBA" id="ARBA00009684"/>
    </source>
</evidence>
<dbReference type="AlphaFoldDB" id="A0A6I5MZ93"/>
<dbReference type="Gene3D" id="3.30.230.10">
    <property type="match status" value="1"/>
</dbReference>
<dbReference type="PANTHER" id="PTHR43527">
    <property type="entry name" value="4-DIPHOSPHOCYTIDYL-2-C-METHYL-D-ERYTHRITOL KINASE, CHLOROPLASTIC"/>
    <property type="match status" value="1"/>
</dbReference>
<evidence type="ECO:0000256" key="8">
    <source>
        <dbReference type="ARBA" id="ARBA00032554"/>
    </source>
</evidence>
<dbReference type="SUPFAM" id="SSF54211">
    <property type="entry name" value="Ribosomal protein S5 domain 2-like"/>
    <property type="match status" value="1"/>
</dbReference>
<evidence type="ECO:0000256" key="7">
    <source>
        <dbReference type="ARBA" id="ARBA00022840"/>
    </source>
</evidence>
<comment type="similarity">
    <text evidence="1 9">Belongs to the GHMP kinase family. IspE subfamily.</text>
</comment>
<dbReference type="Proteomes" id="UP000469292">
    <property type="component" value="Unassembled WGS sequence"/>
</dbReference>
<dbReference type="InterPro" id="IPR014721">
    <property type="entry name" value="Ribsml_uS5_D2-typ_fold_subgr"/>
</dbReference>
<dbReference type="EMBL" id="VYSG01000001">
    <property type="protein sequence ID" value="NEG69968.1"/>
    <property type="molecule type" value="Genomic_DNA"/>
</dbReference>
<comment type="catalytic activity">
    <reaction evidence="9">
        <text>4-CDP-2-C-methyl-D-erythritol + ATP = 4-CDP-2-C-methyl-D-erythritol 2-phosphate + ADP + H(+)</text>
        <dbReference type="Rhea" id="RHEA:18437"/>
        <dbReference type="ChEBI" id="CHEBI:15378"/>
        <dbReference type="ChEBI" id="CHEBI:30616"/>
        <dbReference type="ChEBI" id="CHEBI:57823"/>
        <dbReference type="ChEBI" id="CHEBI:57919"/>
        <dbReference type="ChEBI" id="CHEBI:456216"/>
        <dbReference type="EC" id="2.7.1.148"/>
    </reaction>
</comment>
<dbReference type="InterPro" id="IPR036554">
    <property type="entry name" value="GHMP_kinase_C_sf"/>
</dbReference>
<feature type="domain" description="GHMP kinase N-terminal" evidence="10">
    <location>
        <begin position="86"/>
        <end position="164"/>
    </location>
</feature>
<comment type="caution">
    <text evidence="12">The sequence shown here is derived from an EMBL/GenBank/DDBJ whole genome shotgun (WGS) entry which is preliminary data.</text>
</comment>
<protein>
    <recommendedName>
        <fullName evidence="3 9">4-diphosphocytidyl-2-C-methyl-D-erythritol kinase</fullName>
        <shortName evidence="9">CMK</shortName>
        <ecNumber evidence="2 9">2.7.1.148</ecNumber>
    </recommendedName>
    <alternativeName>
        <fullName evidence="8 9">4-(cytidine-5'-diphospho)-2-C-methyl-D-erythritol kinase</fullName>
    </alternativeName>
</protein>
<keyword evidence="7 9" id="KW-0067">ATP-binding</keyword>
<organism evidence="12 13">
    <name type="scientific">Bifidobacterium choloepi</name>
    <dbReference type="NCBI Taxonomy" id="2614131"/>
    <lineage>
        <taxon>Bacteria</taxon>
        <taxon>Bacillati</taxon>
        <taxon>Actinomycetota</taxon>
        <taxon>Actinomycetes</taxon>
        <taxon>Bifidobacteriales</taxon>
        <taxon>Bifidobacteriaceae</taxon>
        <taxon>Bifidobacterium</taxon>
    </lineage>
</organism>
<dbReference type="PANTHER" id="PTHR43527:SF2">
    <property type="entry name" value="4-DIPHOSPHOCYTIDYL-2-C-METHYL-D-ERYTHRITOL KINASE, CHLOROPLASTIC"/>
    <property type="match status" value="1"/>
</dbReference>
<dbReference type="Pfam" id="PF00288">
    <property type="entry name" value="GHMP_kinases_N"/>
    <property type="match status" value="1"/>
</dbReference>
<dbReference type="GO" id="GO:0016114">
    <property type="term" value="P:terpenoid biosynthetic process"/>
    <property type="evidence" value="ECO:0007669"/>
    <property type="project" value="InterPro"/>
</dbReference>
<feature type="active site" evidence="9">
    <location>
        <position position="20"/>
    </location>
</feature>
<dbReference type="PIRSF" id="PIRSF010376">
    <property type="entry name" value="IspE"/>
    <property type="match status" value="1"/>
</dbReference>
<feature type="active site" evidence="9">
    <location>
        <position position="156"/>
    </location>
</feature>
<comment type="pathway">
    <text evidence="9">Isoprenoid biosynthesis; isopentenyl diphosphate biosynthesis via DXP pathway; isopentenyl diphosphate from 1-deoxy-D-xylulose 5-phosphate: step 3/6.</text>
</comment>
<evidence type="ECO:0000259" key="10">
    <source>
        <dbReference type="Pfam" id="PF00288"/>
    </source>
</evidence>
<evidence type="ECO:0000256" key="6">
    <source>
        <dbReference type="ARBA" id="ARBA00022777"/>
    </source>
</evidence>
<keyword evidence="9" id="KW-0414">Isoprene biosynthesis</keyword>
<gene>
    <name evidence="9" type="primary">ispE</name>
    <name evidence="12" type="ORF">F6S87_05040</name>
</gene>
<dbReference type="GO" id="GO:0019288">
    <property type="term" value="P:isopentenyl diphosphate biosynthetic process, methylerythritol 4-phosphate pathway"/>
    <property type="evidence" value="ECO:0007669"/>
    <property type="project" value="UniProtKB-UniRule"/>
</dbReference>
<evidence type="ECO:0000313" key="12">
    <source>
        <dbReference type="EMBL" id="NEG69968.1"/>
    </source>
</evidence>
<dbReference type="GO" id="GO:0005524">
    <property type="term" value="F:ATP binding"/>
    <property type="evidence" value="ECO:0007669"/>
    <property type="project" value="UniProtKB-UniRule"/>
</dbReference>
<dbReference type="Gene3D" id="3.30.70.890">
    <property type="entry name" value="GHMP kinase, C-terminal domain"/>
    <property type="match status" value="1"/>
</dbReference>
<evidence type="ECO:0000256" key="5">
    <source>
        <dbReference type="ARBA" id="ARBA00022741"/>
    </source>
</evidence>
<name>A0A6I5MZ93_9BIFI</name>
<reference evidence="12 13" key="1">
    <citation type="submission" date="2019-09" db="EMBL/GenBank/DDBJ databases">
        <title>Phylogenetic characterization of a novel taxon of the genus Bifidobacterium: Bifidobacterium choloepi sp. nov.</title>
        <authorList>
            <person name="Modesto M."/>
            <person name="Satti M."/>
        </authorList>
    </citation>
    <scope>NUCLEOTIDE SEQUENCE [LARGE SCALE GENOMIC DNA]</scope>
    <source>
        <strain evidence="12 13">BRDM6</strain>
    </source>
</reference>
<dbReference type="HAMAP" id="MF_00061">
    <property type="entry name" value="IspE"/>
    <property type="match status" value="1"/>
</dbReference>
<dbReference type="RefSeq" id="WP_163227465.1">
    <property type="nucleotide sequence ID" value="NZ_VYSG01000001.1"/>
</dbReference>
<dbReference type="Pfam" id="PF08544">
    <property type="entry name" value="GHMP_kinases_C"/>
    <property type="match status" value="1"/>
</dbReference>
<feature type="domain" description="GHMP kinase C-terminal" evidence="11">
    <location>
        <begin position="215"/>
        <end position="283"/>
    </location>
</feature>
<keyword evidence="6 9" id="KW-0418">Kinase</keyword>
<keyword evidence="4 9" id="KW-0808">Transferase</keyword>
<dbReference type="InterPro" id="IPR004424">
    <property type="entry name" value="IspE"/>
</dbReference>
<feature type="binding site" evidence="9">
    <location>
        <begin position="114"/>
        <end position="124"/>
    </location>
    <ligand>
        <name>ATP</name>
        <dbReference type="ChEBI" id="CHEBI:30616"/>
    </ligand>
</feature>
<dbReference type="InterPro" id="IPR020568">
    <property type="entry name" value="Ribosomal_Su5_D2-typ_SF"/>
</dbReference>
<evidence type="ECO:0000256" key="9">
    <source>
        <dbReference type="HAMAP-Rule" id="MF_00061"/>
    </source>
</evidence>